<dbReference type="OrthoDB" id="2115692at2759"/>
<feature type="domain" description="N-acetyltransferase" evidence="1">
    <location>
        <begin position="3"/>
        <end position="210"/>
    </location>
</feature>
<dbReference type="EMBL" id="KZ678137">
    <property type="protein sequence ID" value="PSN65530.1"/>
    <property type="molecule type" value="Genomic_DNA"/>
</dbReference>
<dbReference type="AlphaFoldDB" id="A0A2T2NJF6"/>
<protein>
    <recommendedName>
        <fullName evidence="1">N-acetyltransferase domain-containing protein</fullName>
    </recommendedName>
</protein>
<sequence>MPLELHLMEEPDFPDFVRIQLAAFSTGIISALMPQPLSPERRQKTIDKHVTSFREEKDVTYLKVIDTDLGGKLIAAAKWRINEKERTEEEIQPMLPVPGKDEEDNLVAQDFMRYLHRMRSTYMGTKPFSFLHILITDPEHQKRGAGRMLLRWGAQKADKAQLPSFLEASDAGRPLYESEGFKPVHEEIFDGSKYGLEGTERNTAMIRDPAR</sequence>
<dbReference type="InterPro" id="IPR000182">
    <property type="entry name" value="GNAT_dom"/>
</dbReference>
<dbReference type="InterPro" id="IPR016181">
    <property type="entry name" value="Acyl_CoA_acyltransferase"/>
</dbReference>
<evidence type="ECO:0000313" key="2">
    <source>
        <dbReference type="EMBL" id="PSN65530.1"/>
    </source>
</evidence>
<dbReference type="Pfam" id="PF13508">
    <property type="entry name" value="Acetyltransf_7"/>
    <property type="match status" value="1"/>
</dbReference>
<dbReference type="STRING" id="1448308.A0A2T2NJF6"/>
<gene>
    <name evidence="2" type="ORF">BS50DRAFT_497461</name>
</gene>
<dbReference type="Gene3D" id="3.40.630.30">
    <property type="match status" value="1"/>
</dbReference>
<dbReference type="Proteomes" id="UP000240883">
    <property type="component" value="Unassembled WGS sequence"/>
</dbReference>
<dbReference type="InterPro" id="IPR052523">
    <property type="entry name" value="Trichothecene_AcTrans"/>
</dbReference>
<reference evidence="2 3" key="1">
    <citation type="journal article" date="2018" name="Front. Microbiol.">
        <title>Genome-Wide Analysis of Corynespora cassiicola Leaf Fall Disease Putative Effectors.</title>
        <authorList>
            <person name="Lopez D."/>
            <person name="Ribeiro S."/>
            <person name="Label P."/>
            <person name="Fumanal B."/>
            <person name="Venisse J.S."/>
            <person name="Kohler A."/>
            <person name="de Oliveira R.R."/>
            <person name="Labutti K."/>
            <person name="Lipzen A."/>
            <person name="Lail K."/>
            <person name="Bauer D."/>
            <person name="Ohm R.A."/>
            <person name="Barry K.W."/>
            <person name="Spatafora J."/>
            <person name="Grigoriev I.V."/>
            <person name="Martin F.M."/>
            <person name="Pujade-Renaud V."/>
        </authorList>
    </citation>
    <scope>NUCLEOTIDE SEQUENCE [LARGE SCALE GENOMIC DNA]</scope>
    <source>
        <strain evidence="2 3">Philippines</strain>
    </source>
</reference>
<dbReference type="PANTHER" id="PTHR42791:SF14">
    <property type="entry name" value="N-ACETYLTRANSFERASE DOMAIN-CONTAINING PROTEIN"/>
    <property type="match status" value="1"/>
</dbReference>
<name>A0A2T2NJF6_CORCC</name>
<dbReference type="PANTHER" id="PTHR42791">
    <property type="entry name" value="GNAT FAMILY ACETYLTRANSFERASE"/>
    <property type="match status" value="1"/>
</dbReference>
<dbReference type="SUPFAM" id="SSF55729">
    <property type="entry name" value="Acyl-CoA N-acyltransferases (Nat)"/>
    <property type="match status" value="1"/>
</dbReference>
<evidence type="ECO:0000313" key="3">
    <source>
        <dbReference type="Proteomes" id="UP000240883"/>
    </source>
</evidence>
<evidence type="ECO:0000259" key="1">
    <source>
        <dbReference type="PROSITE" id="PS51186"/>
    </source>
</evidence>
<keyword evidence="3" id="KW-1185">Reference proteome</keyword>
<organism evidence="2 3">
    <name type="scientific">Corynespora cassiicola Philippines</name>
    <dbReference type="NCBI Taxonomy" id="1448308"/>
    <lineage>
        <taxon>Eukaryota</taxon>
        <taxon>Fungi</taxon>
        <taxon>Dikarya</taxon>
        <taxon>Ascomycota</taxon>
        <taxon>Pezizomycotina</taxon>
        <taxon>Dothideomycetes</taxon>
        <taxon>Pleosporomycetidae</taxon>
        <taxon>Pleosporales</taxon>
        <taxon>Corynesporascaceae</taxon>
        <taxon>Corynespora</taxon>
    </lineage>
</organism>
<dbReference type="PROSITE" id="PS51186">
    <property type="entry name" value="GNAT"/>
    <property type="match status" value="1"/>
</dbReference>
<dbReference type="CDD" id="cd04301">
    <property type="entry name" value="NAT_SF"/>
    <property type="match status" value="1"/>
</dbReference>
<dbReference type="GO" id="GO:0016747">
    <property type="term" value="F:acyltransferase activity, transferring groups other than amino-acyl groups"/>
    <property type="evidence" value="ECO:0007669"/>
    <property type="project" value="InterPro"/>
</dbReference>
<proteinExistence type="predicted"/>
<accession>A0A2T2NJF6</accession>